<keyword evidence="3" id="KW-1185">Reference proteome</keyword>
<evidence type="ECO:0000313" key="3">
    <source>
        <dbReference type="Proteomes" id="UP000517916"/>
    </source>
</evidence>
<keyword evidence="1" id="KW-1133">Transmembrane helix</keyword>
<name>A0ABR6BBM6_9PSEU</name>
<keyword evidence="1" id="KW-0812">Transmembrane</keyword>
<organism evidence="2 3">
    <name type="scientific">Kutzneria viridogrisea</name>
    <dbReference type="NCBI Taxonomy" id="47990"/>
    <lineage>
        <taxon>Bacteria</taxon>
        <taxon>Bacillati</taxon>
        <taxon>Actinomycetota</taxon>
        <taxon>Actinomycetes</taxon>
        <taxon>Pseudonocardiales</taxon>
        <taxon>Pseudonocardiaceae</taxon>
        <taxon>Kutzneria</taxon>
    </lineage>
</organism>
<accession>A0ABR6BBM6</accession>
<evidence type="ECO:0000256" key="1">
    <source>
        <dbReference type="SAM" id="Phobius"/>
    </source>
</evidence>
<protein>
    <recommendedName>
        <fullName evidence="4">DUF3040 domain-containing protein</fullName>
    </recommendedName>
</protein>
<evidence type="ECO:0008006" key="4">
    <source>
        <dbReference type="Google" id="ProtNLM"/>
    </source>
</evidence>
<feature type="transmembrane region" description="Helical" evidence="1">
    <location>
        <begin position="70"/>
        <end position="92"/>
    </location>
</feature>
<dbReference type="Proteomes" id="UP000517916">
    <property type="component" value="Unassembled WGS sequence"/>
</dbReference>
<gene>
    <name evidence="2" type="ORF">BC739_001472</name>
</gene>
<comment type="caution">
    <text evidence="2">The sequence shown here is derived from an EMBL/GenBank/DDBJ whole genome shotgun (WGS) entry which is preliminary data.</text>
</comment>
<dbReference type="RefSeq" id="WP_182836678.1">
    <property type="nucleotide sequence ID" value="NZ_BAAABQ010000007.1"/>
</dbReference>
<evidence type="ECO:0000313" key="2">
    <source>
        <dbReference type="EMBL" id="MBA8924275.1"/>
    </source>
</evidence>
<reference evidence="2 3" key="1">
    <citation type="submission" date="2020-08" db="EMBL/GenBank/DDBJ databases">
        <title>Genomic Encyclopedia of Archaeal and Bacterial Type Strains, Phase II (KMG-II): from individual species to whole genera.</title>
        <authorList>
            <person name="Goeker M."/>
        </authorList>
    </citation>
    <scope>NUCLEOTIDE SEQUENCE [LARGE SCALE GENOMIC DNA]</scope>
    <source>
        <strain evidence="2 3">DSM 43850</strain>
    </source>
</reference>
<proteinExistence type="predicted"/>
<sequence length="94" mass="10181">MSKPEPAFLSTAERERLARAELAMAEGCPSVEQELLLMAAGSTAHRARRHPSIRHHSIRHRGRHRTGPRFLTALAVAAALLLFVAALLQAVAPG</sequence>
<dbReference type="EMBL" id="JACJID010000001">
    <property type="protein sequence ID" value="MBA8924275.1"/>
    <property type="molecule type" value="Genomic_DNA"/>
</dbReference>
<keyword evidence="1" id="KW-0472">Membrane</keyword>